<name>A0A5B7ELL3_PORTR</name>
<dbReference type="EMBL" id="VSRR010003260">
    <property type="protein sequence ID" value="MPC35371.1"/>
    <property type="molecule type" value="Genomic_DNA"/>
</dbReference>
<sequence length="82" mass="9506">MKQDSRKEADDNRNNQEDHKDSMESKDGAVAILLTRGDLKLLVTRIWLFWVTRWTRRASTVLSTSHSNRSPKHTGTATQHSW</sequence>
<comment type="caution">
    <text evidence="2">The sequence shown here is derived from an EMBL/GenBank/DDBJ whole genome shotgun (WGS) entry which is preliminary data.</text>
</comment>
<proteinExistence type="predicted"/>
<evidence type="ECO:0000313" key="2">
    <source>
        <dbReference type="EMBL" id="MPC35371.1"/>
    </source>
</evidence>
<dbReference type="Proteomes" id="UP000324222">
    <property type="component" value="Unassembled WGS sequence"/>
</dbReference>
<evidence type="ECO:0000313" key="3">
    <source>
        <dbReference type="Proteomes" id="UP000324222"/>
    </source>
</evidence>
<evidence type="ECO:0000256" key="1">
    <source>
        <dbReference type="SAM" id="MobiDB-lite"/>
    </source>
</evidence>
<reference evidence="2 3" key="1">
    <citation type="submission" date="2019-05" db="EMBL/GenBank/DDBJ databases">
        <title>Another draft genome of Portunus trituberculatus and its Hox gene families provides insights of decapod evolution.</title>
        <authorList>
            <person name="Jeong J.-H."/>
            <person name="Song I."/>
            <person name="Kim S."/>
            <person name="Choi T."/>
            <person name="Kim D."/>
            <person name="Ryu S."/>
            <person name="Kim W."/>
        </authorList>
    </citation>
    <scope>NUCLEOTIDE SEQUENCE [LARGE SCALE GENOMIC DNA]</scope>
    <source>
        <tissue evidence="2">Muscle</tissue>
    </source>
</reference>
<accession>A0A5B7ELL3</accession>
<dbReference type="AlphaFoldDB" id="A0A5B7ELL3"/>
<feature type="region of interest" description="Disordered" evidence="1">
    <location>
        <begin position="60"/>
        <end position="82"/>
    </location>
</feature>
<organism evidence="2 3">
    <name type="scientific">Portunus trituberculatus</name>
    <name type="common">Swimming crab</name>
    <name type="synonym">Neptunus trituberculatus</name>
    <dbReference type="NCBI Taxonomy" id="210409"/>
    <lineage>
        <taxon>Eukaryota</taxon>
        <taxon>Metazoa</taxon>
        <taxon>Ecdysozoa</taxon>
        <taxon>Arthropoda</taxon>
        <taxon>Crustacea</taxon>
        <taxon>Multicrustacea</taxon>
        <taxon>Malacostraca</taxon>
        <taxon>Eumalacostraca</taxon>
        <taxon>Eucarida</taxon>
        <taxon>Decapoda</taxon>
        <taxon>Pleocyemata</taxon>
        <taxon>Brachyura</taxon>
        <taxon>Eubrachyura</taxon>
        <taxon>Portunoidea</taxon>
        <taxon>Portunidae</taxon>
        <taxon>Portuninae</taxon>
        <taxon>Portunus</taxon>
    </lineage>
</organism>
<feature type="region of interest" description="Disordered" evidence="1">
    <location>
        <begin position="1"/>
        <end position="26"/>
    </location>
</feature>
<keyword evidence="3" id="KW-1185">Reference proteome</keyword>
<protein>
    <submittedName>
        <fullName evidence="2">Uncharacterized protein</fullName>
    </submittedName>
</protein>
<gene>
    <name evidence="2" type="ORF">E2C01_028792</name>
</gene>